<reference evidence="8 9" key="1">
    <citation type="submission" date="2020-05" db="EMBL/GenBank/DDBJ databases">
        <title>Identification and distribution of gene clusters putatively required for synthesis of sphingolipid metabolism inhibitors in phylogenetically diverse species of the filamentous fungus Fusarium.</title>
        <authorList>
            <person name="Kim H.-S."/>
            <person name="Busman M."/>
            <person name="Brown D.W."/>
            <person name="Divon H."/>
            <person name="Uhlig S."/>
            <person name="Proctor R.H."/>
        </authorList>
    </citation>
    <scope>NUCLEOTIDE SEQUENCE [LARGE SCALE GENOMIC DNA]</scope>
    <source>
        <strain evidence="8 9">NRRL 25196</strain>
    </source>
</reference>
<dbReference type="SUPFAM" id="SSF51011">
    <property type="entry name" value="Glycosyl hydrolase domain"/>
    <property type="match status" value="1"/>
</dbReference>
<evidence type="ECO:0000256" key="1">
    <source>
        <dbReference type="ARBA" id="ARBA00005382"/>
    </source>
</evidence>
<dbReference type="AlphaFoldDB" id="A0A8H5ITF5"/>
<dbReference type="PANTHER" id="PTHR11069">
    <property type="entry name" value="GLUCOSYLCERAMIDASE"/>
    <property type="match status" value="1"/>
</dbReference>
<dbReference type="Gene3D" id="2.60.40.1180">
    <property type="entry name" value="Golgi alpha-mannosidase II"/>
    <property type="match status" value="1"/>
</dbReference>
<organism evidence="8 9">
    <name type="scientific">Fusarium napiforme</name>
    <dbReference type="NCBI Taxonomy" id="42672"/>
    <lineage>
        <taxon>Eukaryota</taxon>
        <taxon>Fungi</taxon>
        <taxon>Dikarya</taxon>
        <taxon>Ascomycota</taxon>
        <taxon>Pezizomycotina</taxon>
        <taxon>Sordariomycetes</taxon>
        <taxon>Hypocreomycetidae</taxon>
        <taxon>Hypocreales</taxon>
        <taxon>Nectriaceae</taxon>
        <taxon>Fusarium</taxon>
        <taxon>Fusarium fujikuroi species complex</taxon>
    </lineage>
</organism>
<feature type="signal peptide" evidence="5">
    <location>
        <begin position="1"/>
        <end position="17"/>
    </location>
</feature>
<evidence type="ECO:0000259" key="6">
    <source>
        <dbReference type="Pfam" id="PF02057"/>
    </source>
</evidence>
<dbReference type="InterPro" id="IPR033452">
    <property type="entry name" value="GH30_C"/>
</dbReference>
<proteinExistence type="inferred from homology"/>
<feature type="chain" id="PRO_5034455497" evidence="5">
    <location>
        <begin position="18"/>
        <end position="573"/>
    </location>
</feature>
<accession>A0A8H5ITF5</accession>
<dbReference type="Pfam" id="PF17189">
    <property type="entry name" value="Glyco_hydro_30C"/>
    <property type="match status" value="1"/>
</dbReference>
<dbReference type="PANTHER" id="PTHR11069:SF23">
    <property type="entry name" value="LYSOSOMAL ACID GLUCOSYLCERAMIDASE"/>
    <property type="match status" value="1"/>
</dbReference>
<evidence type="ECO:0000313" key="8">
    <source>
        <dbReference type="EMBL" id="KAF5542794.1"/>
    </source>
</evidence>
<name>A0A8H5ITF5_9HYPO</name>
<feature type="compositionally biased region" description="Basic residues" evidence="4">
    <location>
        <begin position="524"/>
        <end position="573"/>
    </location>
</feature>
<dbReference type="InterPro" id="IPR013780">
    <property type="entry name" value="Glyco_hydro_b"/>
</dbReference>
<evidence type="ECO:0000256" key="2">
    <source>
        <dbReference type="ARBA" id="ARBA00022729"/>
    </source>
</evidence>
<protein>
    <submittedName>
        <fullName evidence="8">Carbohydrate-binding module family 1</fullName>
    </submittedName>
</protein>
<dbReference type="Pfam" id="PF02057">
    <property type="entry name" value="Glyco_hydro_59"/>
    <property type="match status" value="1"/>
</dbReference>
<feature type="compositionally biased region" description="Low complexity" evidence="4">
    <location>
        <begin position="504"/>
        <end position="518"/>
    </location>
</feature>
<dbReference type="Gene3D" id="3.20.20.80">
    <property type="entry name" value="Glycosidases"/>
    <property type="match status" value="1"/>
</dbReference>
<evidence type="ECO:0000256" key="5">
    <source>
        <dbReference type="SAM" id="SignalP"/>
    </source>
</evidence>
<sequence>MLFSFVIPAIAFQASLALGDTSVTVNTNQKLQVIDGFGVSEAYGHAKQFQNLASGPQKEGLDLLFNTTTGAGLSIIRNKIGCDASNSITSTNTDNPDKQAVYHFDGDDDGQVWFSKQAMSYGVDTIYANAWSAPVYMKSAQSMGRLCGIPGVSCSSGDWRHRYVEMIAEYLSYYKQAGIPVSHVGFLNEGDGSDFMLSTAEQAADVIPLLHSALQSKGLDDIKMTCCDNIGWKSQMDYTAKLAELEVEKYLSVITSHEYSSSPDQPMNTTLPTWMSEGAANDQAFATAWYVNGGSNEGFTWAVKIAQGIVNADLSAYIYWEGVETNNKGSLSHVIDTDGTKFTISSILWAIAHWSRHIRPGAHRLSTSGIVQDTIVGAFENVDGSVVMVLTNSGTAAQTVDLSVSGSSFSTAQAFTSDAEAQMVDTKVTLSGGSVKVTVPVHGVVTVKLTTARSSKTVSTAVSAQSAPTSTSAKHTLAHQKTSSTTFSTAKAPTSTQTASVVESAKAVKYPAPPVASKESSKSAPKKGTKKTVPKKGSTKSVSKKGSHQSHKAHSATHRRCRHGSHRRGHCTN</sequence>
<dbReference type="Proteomes" id="UP000574317">
    <property type="component" value="Unassembled WGS sequence"/>
</dbReference>
<feature type="domain" description="Glycosyl hydrolase family 30 beta sandwich" evidence="7">
    <location>
        <begin position="361"/>
        <end position="446"/>
    </location>
</feature>
<evidence type="ECO:0000313" key="9">
    <source>
        <dbReference type="Proteomes" id="UP000574317"/>
    </source>
</evidence>
<dbReference type="SUPFAM" id="SSF51445">
    <property type="entry name" value="(Trans)glycosidases"/>
    <property type="match status" value="1"/>
</dbReference>
<dbReference type="InterPro" id="IPR049161">
    <property type="entry name" value="GH59_cat"/>
</dbReference>
<keyword evidence="2 5" id="KW-0732">Signal</keyword>
<gene>
    <name evidence="8" type="ORF">FNAPI_9893</name>
</gene>
<feature type="compositionally biased region" description="Polar residues" evidence="4">
    <location>
        <begin position="456"/>
        <end position="474"/>
    </location>
</feature>
<dbReference type="InterPro" id="IPR001139">
    <property type="entry name" value="Glyco_hydro_30"/>
</dbReference>
<dbReference type="GO" id="GO:0006680">
    <property type="term" value="P:glucosylceramide catabolic process"/>
    <property type="evidence" value="ECO:0007669"/>
    <property type="project" value="TreeGrafter"/>
</dbReference>
<feature type="domain" description="Glycosyl hydrolase family 59 catalytic" evidence="6">
    <location>
        <begin position="35"/>
        <end position="327"/>
    </location>
</feature>
<feature type="region of interest" description="Disordered" evidence="4">
    <location>
        <begin position="456"/>
        <end position="573"/>
    </location>
</feature>
<dbReference type="GO" id="GO:0004348">
    <property type="term" value="F:glucosylceramidase activity"/>
    <property type="evidence" value="ECO:0007669"/>
    <property type="project" value="InterPro"/>
</dbReference>
<dbReference type="GO" id="GO:0016020">
    <property type="term" value="C:membrane"/>
    <property type="evidence" value="ECO:0007669"/>
    <property type="project" value="GOC"/>
</dbReference>
<evidence type="ECO:0000259" key="7">
    <source>
        <dbReference type="Pfam" id="PF17189"/>
    </source>
</evidence>
<comment type="caution">
    <text evidence="8">The sequence shown here is derived from an EMBL/GenBank/DDBJ whole genome shotgun (WGS) entry which is preliminary data.</text>
</comment>
<feature type="compositionally biased region" description="Low complexity" evidence="4">
    <location>
        <begin position="481"/>
        <end position="496"/>
    </location>
</feature>
<dbReference type="InterPro" id="IPR017853">
    <property type="entry name" value="GH"/>
</dbReference>
<keyword evidence="9" id="KW-1185">Reference proteome</keyword>
<evidence type="ECO:0000256" key="3">
    <source>
        <dbReference type="ARBA" id="ARBA00022801"/>
    </source>
</evidence>
<keyword evidence="3" id="KW-0378">Hydrolase</keyword>
<comment type="similarity">
    <text evidence="1">Belongs to the glycosyl hydrolase 30 family.</text>
</comment>
<dbReference type="EMBL" id="JAAOAO010000418">
    <property type="protein sequence ID" value="KAF5542794.1"/>
    <property type="molecule type" value="Genomic_DNA"/>
</dbReference>
<evidence type="ECO:0000256" key="4">
    <source>
        <dbReference type="SAM" id="MobiDB-lite"/>
    </source>
</evidence>